<name>A0ABS3GVP5_9ENTE</name>
<dbReference type="RefSeq" id="WP_207111080.1">
    <property type="nucleotide sequence ID" value="NZ_JAFLWD010000003.1"/>
</dbReference>
<evidence type="ECO:0008006" key="3">
    <source>
        <dbReference type="Google" id="ProtNLM"/>
    </source>
</evidence>
<comment type="caution">
    <text evidence="1">The sequence shown here is derived from an EMBL/GenBank/DDBJ whole genome shotgun (WGS) entry which is preliminary data.</text>
</comment>
<evidence type="ECO:0000313" key="2">
    <source>
        <dbReference type="Proteomes" id="UP000664632"/>
    </source>
</evidence>
<proteinExistence type="predicted"/>
<gene>
    <name evidence="1" type="ORF">JZO69_01155</name>
</gene>
<evidence type="ECO:0000313" key="1">
    <source>
        <dbReference type="EMBL" id="MBO0438968.1"/>
    </source>
</evidence>
<dbReference type="Proteomes" id="UP000664632">
    <property type="component" value="Unassembled WGS sequence"/>
</dbReference>
<accession>A0ABS3GVP5</accession>
<reference evidence="1 2" key="1">
    <citation type="submission" date="2021-03" db="EMBL/GenBank/DDBJ databases">
        <title>Enterococcal diversity collection.</title>
        <authorList>
            <person name="Gilmore M.S."/>
            <person name="Schwartzman J."/>
            <person name="Van Tyne D."/>
            <person name="Martin M."/>
            <person name="Earl A.M."/>
            <person name="Manson A.L."/>
            <person name="Straub T."/>
            <person name="Salamzade R."/>
            <person name="Saavedra J."/>
            <person name="Lebreton F."/>
            <person name="Prichula J."/>
            <person name="Schaufler K."/>
            <person name="Gaca A."/>
            <person name="Sgardioli B."/>
            <person name="Wagenaar J."/>
            <person name="Strong T."/>
        </authorList>
    </citation>
    <scope>NUCLEOTIDE SEQUENCE [LARGE SCALE GENOMIC DNA]</scope>
    <source>
        <strain evidence="1 2">DIV0869a</strain>
    </source>
</reference>
<organism evidence="1 2">
    <name type="scientific">Candidatus Enterococcus ikei</name>
    <dbReference type="NCBI Taxonomy" id="2815326"/>
    <lineage>
        <taxon>Bacteria</taxon>
        <taxon>Bacillati</taxon>
        <taxon>Bacillota</taxon>
        <taxon>Bacilli</taxon>
        <taxon>Lactobacillales</taxon>
        <taxon>Enterococcaceae</taxon>
        <taxon>Enterococcus</taxon>
    </lineage>
</organism>
<protein>
    <recommendedName>
        <fullName evidence="3">Phage protein</fullName>
    </recommendedName>
</protein>
<dbReference type="EMBL" id="JAFLWD010000003">
    <property type="protein sequence ID" value="MBO0438968.1"/>
    <property type="molecule type" value="Genomic_DNA"/>
</dbReference>
<keyword evidence="2" id="KW-1185">Reference proteome</keyword>
<sequence length="119" mass="13652">MNDQYIFDKAYTLLKKLGFDIYIYKQMNDVGYPFVEMINTDTGRLPTKSGSIQTISLSIDIWGLASERRQFSSIKTIVLNTLIQHFQVKESEIEDRTITDTSTTDVLLHGILVVPIYLN</sequence>